<protein>
    <recommendedName>
        <fullName evidence="4">Carnitine operon protein CaiE</fullName>
    </recommendedName>
</protein>
<evidence type="ECO:0000313" key="3">
    <source>
        <dbReference type="Proteomes" id="UP000095662"/>
    </source>
</evidence>
<dbReference type="SUPFAM" id="SSF51161">
    <property type="entry name" value="Trimeric LpxA-like enzymes"/>
    <property type="match status" value="1"/>
</dbReference>
<evidence type="ECO:0000313" key="2">
    <source>
        <dbReference type="EMBL" id="CUQ82723.1"/>
    </source>
</evidence>
<feature type="region of interest" description="Disordered" evidence="1">
    <location>
        <begin position="180"/>
        <end position="209"/>
    </location>
</feature>
<proteinExistence type="predicted"/>
<accession>A0A174Z5L1</accession>
<dbReference type="OrthoDB" id="2065905at2"/>
<dbReference type="EMBL" id="CZBY01000003">
    <property type="protein sequence ID" value="CUQ82723.1"/>
    <property type="molecule type" value="Genomic_DNA"/>
</dbReference>
<reference evidence="2 3" key="1">
    <citation type="submission" date="2015-09" db="EMBL/GenBank/DDBJ databases">
        <authorList>
            <consortium name="Pathogen Informatics"/>
        </authorList>
    </citation>
    <scope>NUCLEOTIDE SEQUENCE [LARGE SCALE GENOMIC DNA]</scope>
    <source>
        <strain evidence="2 3">2789STDY5834928</strain>
    </source>
</reference>
<organism evidence="2 3">
    <name type="scientific">[Eubacterium] siraeum</name>
    <dbReference type="NCBI Taxonomy" id="39492"/>
    <lineage>
        <taxon>Bacteria</taxon>
        <taxon>Bacillati</taxon>
        <taxon>Bacillota</taxon>
        <taxon>Clostridia</taxon>
        <taxon>Eubacteriales</taxon>
        <taxon>Oscillospiraceae</taxon>
        <taxon>Oscillospiraceae incertae sedis</taxon>
    </lineage>
</organism>
<name>A0A174Z5L1_9FIRM</name>
<evidence type="ECO:0008006" key="4">
    <source>
        <dbReference type="Google" id="ProtNLM"/>
    </source>
</evidence>
<gene>
    <name evidence="2" type="ORF">ERS852540_00545</name>
</gene>
<dbReference type="Gene3D" id="2.160.10.10">
    <property type="entry name" value="Hexapeptide repeat proteins"/>
    <property type="match status" value="1"/>
</dbReference>
<evidence type="ECO:0000256" key="1">
    <source>
        <dbReference type="SAM" id="MobiDB-lite"/>
    </source>
</evidence>
<sequence length="209" mass="23039">MNQKYEITDIVHPQYPWLHRIRALRDVREDVHAGDLGGFVQSEENLSQEGQCWVANNAVAAEESYISGDAIMWDYSCARGCAVISGKSRIGGEAIIEDHAIVTSGYVHGNVHISGNAKIFANAVTGGTPVIMEKASVYGELGGEIEVHEHAVILPGVVIDNPTIDVLHIRPDEIVVERKFKRESPVITPPPEYQPHPRASKKRSRGEER</sequence>
<dbReference type="AlphaFoldDB" id="A0A174Z5L1"/>
<feature type="compositionally biased region" description="Basic residues" evidence="1">
    <location>
        <begin position="198"/>
        <end position="209"/>
    </location>
</feature>
<dbReference type="Proteomes" id="UP000095662">
    <property type="component" value="Unassembled WGS sequence"/>
</dbReference>
<dbReference type="STRING" id="39492.ERS852540_00545"/>
<dbReference type="InterPro" id="IPR011004">
    <property type="entry name" value="Trimer_LpxA-like_sf"/>
</dbReference>